<dbReference type="PANTHER" id="PTHR48059">
    <property type="entry name" value="POLYGALACTURONASE INHIBITOR 1"/>
    <property type="match status" value="1"/>
</dbReference>
<name>F0Y9M2_AURAN</name>
<evidence type="ECO:0000313" key="6">
    <source>
        <dbReference type="Proteomes" id="UP000002729"/>
    </source>
</evidence>
<evidence type="ECO:0000256" key="1">
    <source>
        <dbReference type="ARBA" id="ARBA00004196"/>
    </source>
</evidence>
<dbReference type="SUPFAM" id="SSF57184">
    <property type="entry name" value="Growth factor receptor domain"/>
    <property type="match status" value="1"/>
</dbReference>
<feature type="region of interest" description="Disordered" evidence="2">
    <location>
        <begin position="1122"/>
        <end position="1146"/>
    </location>
</feature>
<dbReference type="RefSeq" id="XP_009037042.1">
    <property type="nucleotide sequence ID" value="XM_009038794.1"/>
</dbReference>
<keyword evidence="6" id="KW-1185">Reference proteome</keyword>
<dbReference type="OrthoDB" id="205182at2759"/>
<dbReference type="GeneID" id="20228328"/>
<keyword evidence="3" id="KW-0812">Transmembrane</keyword>
<dbReference type="SUPFAM" id="SSF52058">
    <property type="entry name" value="L domain-like"/>
    <property type="match status" value="1"/>
</dbReference>
<dbReference type="InterPro" id="IPR001611">
    <property type="entry name" value="Leu-rich_rpt"/>
</dbReference>
<feature type="compositionally biased region" description="Basic residues" evidence="2">
    <location>
        <begin position="1122"/>
        <end position="1136"/>
    </location>
</feature>
<dbReference type="InterPro" id="IPR009030">
    <property type="entry name" value="Growth_fac_rcpt_cys_sf"/>
</dbReference>
<proteinExistence type="predicted"/>
<evidence type="ECO:0000256" key="4">
    <source>
        <dbReference type="SAM" id="SignalP"/>
    </source>
</evidence>
<dbReference type="EMBL" id="GL833128">
    <property type="protein sequence ID" value="EGB08318.1"/>
    <property type="molecule type" value="Genomic_DNA"/>
</dbReference>
<dbReference type="Pfam" id="PF00560">
    <property type="entry name" value="LRR_1"/>
    <property type="match status" value="1"/>
</dbReference>
<keyword evidence="4" id="KW-0732">Signal</keyword>
<evidence type="ECO:0008006" key="7">
    <source>
        <dbReference type="Google" id="ProtNLM"/>
    </source>
</evidence>
<dbReference type="eggNOG" id="KOG0619">
    <property type="taxonomic scope" value="Eukaryota"/>
</dbReference>
<comment type="subcellular location">
    <subcellularLocation>
        <location evidence="1">Cell envelope</location>
    </subcellularLocation>
</comment>
<feature type="compositionally biased region" description="Low complexity" evidence="2">
    <location>
        <begin position="1423"/>
        <end position="1432"/>
    </location>
</feature>
<feature type="region of interest" description="Disordered" evidence="2">
    <location>
        <begin position="1416"/>
        <end position="1474"/>
    </location>
</feature>
<feature type="compositionally biased region" description="Pro residues" evidence="2">
    <location>
        <begin position="1441"/>
        <end position="1458"/>
    </location>
</feature>
<dbReference type="KEGG" id="aaf:AURANDRAFT_71661"/>
<feature type="transmembrane region" description="Helical" evidence="3">
    <location>
        <begin position="941"/>
        <end position="959"/>
    </location>
</feature>
<feature type="compositionally biased region" description="Basic residues" evidence="2">
    <location>
        <begin position="1462"/>
        <end position="1472"/>
    </location>
</feature>
<evidence type="ECO:0000256" key="3">
    <source>
        <dbReference type="SAM" id="Phobius"/>
    </source>
</evidence>
<reference evidence="5 6" key="1">
    <citation type="journal article" date="2011" name="Proc. Natl. Acad. Sci. U.S.A.">
        <title>Niche of harmful alga Aureococcus anophagefferens revealed through ecogenomics.</title>
        <authorList>
            <person name="Gobler C.J."/>
            <person name="Berry D.L."/>
            <person name="Dyhrman S.T."/>
            <person name="Wilhelm S.W."/>
            <person name="Salamov A."/>
            <person name="Lobanov A.V."/>
            <person name="Zhang Y."/>
            <person name="Collier J.L."/>
            <person name="Wurch L.L."/>
            <person name="Kustka A.B."/>
            <person name="Dill B.D."/>
            <person name="Shah M."/>
            <person name="VerBerkmoes N.C."/>
            <person name="Kuo A."/>
            <person name="Terry A."/>
            <person name="Pangilinan J."/>
            <person name="Lindquist E.A."/>
            <person name="Lucas S."/>
            <person name="Paulsen I.T."/>
            <person name="Hattenrath-Lehmann T.K."/>
            <person name="Talmage S.C."/>
            <person name="Walker E.A."/>
            <person name="Koch F."/>
            <person name="Burson A.M."/>
            <person name="Marcoval M.A."/>
            <person name="Tang Y.Z."/>
            <person name="Lecleir G.R."/>
            <person name="Coyne K.J."/>
            <person name="Berg G.M."/>
            <person name="Bertrand E.M."/>
            <person name="Saito M.A."/>
            <person name="Gladyshev V.N."/>
            <person name="Grigoriev I.V."/>
        </authorList>
    </citation>
    <scope>NUCLEOTIDE SEQUENCE [LARGE SCALE GENOMIC DNA]</scope>
    <source>
        <strain evidence="6">CCMP 1984</strain>
    </source>
</reference>
<keyword evidence="3" id="KW-0472">Membrane</keyword>
<dbReference type="PANTHER" id="PTHR48059:SF30">
    <property type="entry name" value="OS06G0587000 PROTEIN"/>
    <property type="match status" value="1"/>
</dbReference>
<dbReference type="Gene3D" id="3.80.10.10">
    <property type="entry name" value="Ribonuclease Inhibitor"/>
    <property type="match status" value="2"/>
</dbReference>
<protein>
    <recommendedName>
        <fullName evidence="7">Tyrosine-protein kinase ephrin type A/B receptor-like domain-containing protein</fullName>
    </recommendedName>
</protein>
<sequence>MQPATWIFGLCVAGAAASQQRATLLELYDATGGSGWANASGWATAAADECAWHGVTCAGGRVVALDLVENGLDGLLPALGGLGALEELLLAENVGLSANLTSLKPVLAGNLTTLDLGSAEIVGGLPDDAFADAPNLDLLRLASESLAGERLPSAWPAPCVLTTLSVQYSGLVGPLPAALGGCDGLTNLRLSGNHFTGALPDAWRDLASLERLMLSAGSDNATTTRALAGPLDAVASLPALTYVFAKSQRFNGTLPNFGSALRVLNLENNDVDAFADDFGRNMSACETLSLAGNRLATLPESWAEADAVVMPELLVLSLAENAIALDVRDAARRVPVRMHRFSRLMVFDLSGNLLTGDLDAAYDSKPPAETLRTAKLARNALTGSLPAPANLPEVITTLDLSDNDLEGAVWSEYANLENLYVAGNPRMGDDALPVFLEADRSSKVVDEPSGRRCFPAVSTVEGHDVTIDDAYDGYDRCSCAKGYVLDRATGYCEGCAAGTYDAGRGCASCPNGTWSKPRAKSLDYCACLESHRAFDGGNCTACLAGTELSEDGDGVSECARCPVGTYSPGNGEGCSACYGETSYADERGLTACKTCPANSARAWTLLDAGVALDECVCLFGYYSSVANASYVRGSSRHATWGLPGVDCLPCPDGASCLGYGHAPLTRPNHWAHVDDPTRTAECRPGLGRCAVNAANCRPLEASMIWGTIGVIESDVVCADVGYECAEGYGNTLCERVSSPGYYKFGYYNPEACPDEPDMRKVFAAGVSAAFFVGYLVLHSFLETVPSINLIIYFLQLAGIVLHCKFPKPDSMHPFGTFLNVLLLDLDVLAPTCWVDWSPADSLSYQLFLAAGGFARYVGLVVWKFLWRGCRPGDLDFEDGALGGEFYHACQQAMSFMTLQHAVITFKALRLLPCDTIFGESFLEADHDVRCMGEDGTMQRGFAAFIVAVVGVGLPLLGYVRVWRSLREKKGVHDSETQALVGYLVAPYHHPCHNWHARRALVAFLVALCATNVNPAPVQLGFVLVAFARFALEEAEKQPHISSGLNSLANWAWFYLLALAAASVGLLEDGGRGTVIVFQPDADWRTVYAALCYAGAGPLVAVAGGRAIKEHAKHQARNRNKHVLRRYARSSGTKRKSPAPEDAVAAGGTPGCGEDWLAALKYVAEVAADCSNVHLHGGGGKTEKAAREYAKLVAAGELAATLHPWALGQYLTDPHRSPSDIDDFFDLAEHMCHVVDDASPTSVYSGDHRATFWREFAQSFGGAIDFVVHFLTTVERQVFFSVLTRLQEHTCIANKASRSLHYAVAEEDRSSVLYYLLCTNPKDFGRCADFLKAMAAACRDRPPPGPIRAVLEGHVAALADPYDKAVIEADMARQTQHKEHHARRQSQTLLSEFEKFNTREMQMVEEGLDLIRGMELRGGRARGRSSSSENGGSPDRGRSPSPESPRSPPRSPRSPPPGGDAPRRRKKWAKKRRDTRETTVGCFIPICTVTESRNKPKVAPEKADLAASLGIDGDGAEENKAEDGDAEGAPVDEGGDAEGAPADEGGDAEGAPVDEDEVILEEGDASPVPRLLV</sequence>
<evidence type="ECO:0000256" key="2">
    <source>
        <dbReference type="SAM" id="MobiDB-lite"/>
    </source>
</evidence>
<feature type="compositionally biased region" description="Basic and acidic residues" evidence="2">
    <location>
        <begin position="1492"/>
        <end position="1503"/>
    </location>
</feature>
<dbReference type="Proteomes" id="UP000002729">
    <property type="component" value="Unassembled WGS sequence"/>
</dbReference>
<evidence type="ECO:0000313" key="5">
    <source>
        <dbReference type="EMBL" id="EGB08318.1"/>
    </source>
</evidence>
<feature type="transmembrane region" description="Helical" evidence="3">
    <location>
        <begin position="1000"/>
        <end position="1026"/>
    </location>
</feature>
<dbReference type="OMA" id="SECARCP"/>
<organism evidence="6">
    <name type="scientific">Aureococcus anophagefferens</name>
    <name type="common">Harmful bloom alga</name>
    <dbReference type="NCBI Taxonomy" id="44056"/>
    <lineage>
        <taxon>Eukaryota</taxon>
        <taxon>Sar</taxon>
        <taxon>Stramenopiles</taxon>
        <taxon>Ochrophyta</taxon>
        <taxon>Pelagophyceae</taxon>
        <taxon>Pelagomonadales</taxon>
        <taxon>Pelagomonadaceae</taxon>
        <taxon>Aureococcus</taxon>
    </lineage>
</organism>
<dbReference type="InParanoid" id="F0Y9M2"/>
<feature type="chain" id="PRO_5003261485" description="Tyrosine-protein kinase ephrin type A/B receptor-like domain-containing protein" evidence="4">
    <location>
        <begin position="18"/>
        <end position="1572"/>
    </location>
</feature>
<accession>F0Y9M2</accession>
<gene>
    <name evidence="5" type="ORF">AURANDRAFT_71661</name>
</gene>
<feature type="compositionally biased region" description="Acidic residues" evidence="2">
    <location>
        <begin position="1543"/>
        <end position="1563"/>
    </location>
</feature>
<dbReference type="InterPro" id="IPR032675">
    <property type="entry name" value="LRR_dom_sf"/>
</dbReference>
<feature type="region of interest" description="Disordered" evidence="2">
    <location>
        <begin position="1492"/>
        <end position="1572"/>
    </location>
</feature>
<keyword evidence="3" id="KW-1133">Transmembrane helix</keyword>
<dbReference type="SMART" id="SM01411">
    <property type="entry name" value="Ephrin_rec_like"/>
    <property type="match status" value="2"/>
</dbReference>
<dbReference type="InterPro" id="IPR051848">
    <property type="entry name" value="PGIP"/>
</dbReference>
<feature type="signal peptide" evidence="4">
    <location>
        <begin position="1"/>
        <end position="17"/>
    </location>
</feature>